<reference evidence="2" key="1">
    <citation type="journal article" date="2015" name="Nature">
        <title>Complex archaea that bridge the gap between prokaryotes and eukaryotes.</title>
        <authorList>
            <person name="Spang A."/>
            <person name="Saw J.H."/>
            <person name="Jorgensen S.L."/>
            <person name="Zaremba-Niedzwiedzka K."/>
            <person name="Martijn J."/>
            <person name="Lind A.E."/>
            <person name="van Eijk R."/>
            <person name="Schleper C."/>
            <person name="Guy L."/>
            <person name="Ettema T.J."/>
        </authorList>
    </citation>
    <scope>NUCLEOTIDE SEQUENCE</scope>
</reference>
<comment type="caution">
    <text evidence="2">The sequence shown here is derived from an EMBL/GenBank/DDBJ whole genome shotgun (WGS) entry which is preliminary data.</text>
</comment>
<evidence type="ECO:0000256" key="1">
    <source>
        <dbReference type="SAM" id="Phobius"/>
    </source>
</evidence>
<protein>
    <submittedName>
        <fullName evidence="2">Uncharacterized protein</fullName>
    </submittedName>
</protein>
<feature type="non-terminal residue" evidence="2">
    <location>
        <position position="1"/>
    </location>
</feature>
<keyword evidence="1" id="KW-1133">Transmembrane helix</keyword>
<feature type="transmembrane region" description="Helical" evidence="1">
    <location>
        <begin position="136"/>
        <end position="156"/>
    </location>
</feature>
<keyword evidence="1" id="KW-0812">Transmembrane</keyword>
<dbReference type="AlphaFoldDB" id="A0A0F9CNK5"/>
<sequence length="163" mass="18582">RPLEAEKFVVDMIDQETGKVRKIEMARHRKKGTSKDGAEQSPAIKGEYVAEVMLKRLGTFELTAYRDDPAYENLVSVKTIRVALPEEERRHPEANPAKLQSMAPGKQFVMIHQADELARRVPTGKLTLYDDIPRDLWDVPLAVVLIVTLLGVEWLARKRYNMA</sequence>
<dbReference type="EMBL" id="LAZR01035250">
    <property type="protein sequence ID" value="KKL28012.1"/>
    <property type="molecule type" value="Genomic_DNA"/>
</dbReference>
<keyword evidence="1" id="KW-0472">Membrane</keyword>
<name>A0A0F9CNK5_9ZZZZ</name>
<proteinExistence type="predicted"/>
<evidence type="ECO:0000313" key="2">
    <source>
        <dbReference type="EMBL" id="KKL28012.1"/>
    </source>
</evidence>
<organism evidence="2">
    <name type="scientific">marine sediment metagenome</name>
    <dbReference type="NCBI Taxonomy" id="412755"/>
    <lineage>
        <taxon>unclassified sequences</taxon>
        <taxon>metagenomes</taxon>
        <taxon>ecological metagenomes</taxon>
    </lineage>
</organism>
<gene>
    <name evidence="2" type="ORF">LCGC14_2379420</name>
</gene>
<accession>A0A0F9CNK5</accession>